<evidence type="ECO:0000313" key="2">
    <source>
        <dbReference type="EMBL" id="MFD2609017.1"/>
    </source>
</evidence>
<comment type="caution">
    <text evidence="2">The sequence shown here is derived from an EMBL/GenBank/DDBJ whole genome shotgun (WGS) entry which is preliminary data.</text>
</comment>
<feature type="transmembrane region" description="Helical" evidence="1">
    <location>
        <begin position="31"/>
        <end position="51"/>
    </location>
</feature>
<sequence>MTPLLVVVLMWAVTYPTRLLGLSLGGLKLPPFWLSVLKYVPVSVFAALITPELLGSAEWPRRVVGALVAGALLWRTRNLALGILGGFAAYWLARVLGL</sequence>
<evidence type="ECO:0000313" key="3">
    <source>
        <dbReference type="Proteomes" id="UP001597475"/>
    </source>
</evidence>
<keyword evidence="1" id="KW-1133">Transmembrane helix</keyword>
<evidence type="ECO:0000256" key="1">
    <source>
        <dbReference type="SAM" id="Phobius"/>
    </source>
</evidence>
<name>A0ABW5P178_9DEIO</name>
<dbReference type="EMBL" id="JBHUMK010000022">
    <property type="protein sequence ID" value="MFD2609017.1"/>
    <property type="molecule type" value="Genomic_DNA"/>
</dbReference>
<accession>A0ABW5P178</accession>
<dbReference type="Proteomes" id="UP001597475">
    <property type="component" value="Unassembled WGS sequence"/>
</dbReference>
<protein>
    <submittedName>
        <fullName evidence="2">AzlD domain-containing protein</fullName>
    </submittedName>
</protein>
<keyword evidence="1" id="KW-0812">Transmembrane</keyword>
<dbReference type="Pfam" id="PF05437">
    <property type="entry name" value="AzlD"/>
    <property type="match status" value="1"/>
</dbReference>
<feature type="transmembrane region" description="Helical" evidence="1">
    <location>
        <begin position="63"/>
        <end position="93"/>
    </location>
</feature>
<keyword evidence="3" id="KW-1185">Reference proteome</keyword>
<gene>
    <name evidence="2" type="ORF">ACFSR9_06110</name>
</gene>
<dbReference type="RefSeq" id="WP_386844056.1">
    <property type="nucleotide sequence ID" value="NZ_JBHUMK010000022.1"/>
</dbReference>
<reference evidence="3" key="1">
    <citation type="journal article" date="2019" name="Int. J. Syst. Evol. Microbiol.">
        <title>The Global Catalogue of Microorganisms (GCM) 10K type strain sequencing project: providing services to taxonomists for standard genome sequencing and annotation.</title>
        <authorList>
            <consortium name="The Broad Institute Genomics Platform"/>
            <consortium name="The Broad Institute Genome Sequencing Center for Infectious Disease"/>
            <person name="Wu L."/>
            <person name="Ma J."/>
        </authorList>
    </citation>
    <scope>NUCLEOTIDE SEQUENCE [LARGE SCALE GENOMIC DNA]</scope>
    <source>
        <strain evidence="3">KCTC 33842</strain>
    </source>
</reference>
<dbReference type="InterPro" id="IPR008407">
    <property type="entry name" value="Brnchd-chn_aa_trnsp_AzlD"/>
</dbReference>
<proteinExistence type="predicted"/>
<keyword evidence="1" id="KW-0472">Membrane</keyword>
<organism evidence="2 3">
    <name type="scientific">Deinococcus taklimakanensis</name>
    <dbReference type="NCBI Taxonomy" id="536443"/>
    <lineage>
        <taxon>Bacteria</taxon>
        <taxon>Thermotogati</taxon>
        <taxon>Deinococcota</taxon>
        <taxon>Deinococci</taxon>
        <taxon>Deinococcales</taxon>
        <taxon>Deinococcaceae</taxon>
        <taxon>Deinococcus</taxon>
    </lineage>
</organism>